<name>A0A0B7H0F9_9FLAO</name>
<feature type="chain" id="PRO_5002116972" description="Outer membrane protein beta-barrel domain-containing protein" evidence="1">
    <location>
        <begin position="23"/>
        <end position="189"/>
    </location>
</feature>
<organism evidence="2 3">
    <name type="scientific">Capnocytophaga cynodegmi</name>
    <dbReference type="NCBI Taxonomy" id="28189"/>
    <lineage>
        <taxon>Bacteria</taxon>
        <taxon>Pseudomonadati</taxon>
        <taxon>Bacteroidota</taxon>
        <taxon>Flavobacteriia</taxon>
        <taxon>Flavobacteriales</taxon>
        <taxon>Flavobacteriaceae</taxon>
        <taxon>Capnocytophaga</taxon>
    </lineage>
</organism>
<protein>
    <recommendedName>
        <fullName evidence="4">Outer membrane protein beta-barrel domain-containing protein</fullName>
    </recommendedName>
</protein>
<evidence type="ECO:0000256" key="1">
    <source>
        <dbReference type="SAM" id="SignalP"/>
    </source>
</evidence>
<dbReference type="eggNOG" id="COG3047">
    <property type="taxonomic scope" value="Bacteria"/>
</dbReference>
<keyword evidence="3" id="KW-1185">Reference proteome</keyword>
<dbReference type="AlphaFoldDB" id="A0A0B7H0F9"/>
<dbReference type="RefSeq" id="WP_041990538.1">
    <property type="nucleotide sequence ID" value="NZ_CDOD01000006.1"/>
</dbReference>
<dbReference type="Proteomes" id="UP000038055">
    <property type="component" value="Unassembled WGS sequence"/>
</dbReference>
<dbReference type="Gene3D" id="2.40.160.20">
    <property type="match status" value="1"/>
</dbReference>
<dbReference type="EMBL" id="CDOD01000006">
    <property type="protein sequence ID" value="CEN33031.1"/>
    <property type="molecule type" value="Genomic_DNA"/>
</dbReference>
<reference evidence="3" key="1">
    <citation type="submission" date="2015-01" db="EMBL/GenBank/DDBJ databases">
        <authorList>
            <person name="MANFREDI Pablo"/>
        </authorList>
    </citation>
    <scope>NUCLEOTIDE SEQUENCE [LARGE SCALE GENOMIC DNA]</scope>
    <source>
        <strain evidence="3">Ccyn2B</strain>
    </source>
</reference>
<evidence type="ECO:0000313" key="3">
    <source>
        <dbReference type="Proteomes" id="UP000038055"/>
    </source>
</evidence>
<sequence>MKKFILGIALVLGAVVFSDVNAQIQKGNWMVGGQVADMKFTNGLNINLYPQAGYFVADNFAVGGLVGLGVFKAKGSSDTQTNWNLGAFGRYYVGKDYVNLLKNGRFFAEGSFGFGGRNSSSGSTTNGVDLGVSAGYAYFITRNVSLDAALKFNSVVGGGNTSGQGDLGFVIGFQIFLPTSKVKAALNDN</sequence>
<evidence type="ECO:0000313" key="2">
    <source>
        <dbReference type="EMBL" id="CEN33031.1"/>
    </source>
</evidence>
<keyword evidence="1" id="KW-0732">Signal</keyword>
<gene>
    <name evidence="2" type="ORF">CCYN2B_140005</name>
</gene>
<evidence type="ECO:0008006" key="4">
    <source>
        <dbReference type="Google" id="ProtNLM"/>
    </source>
</evidence>
<dbReference type="STRING" id="28189.CCYN74_210033"/>
<feature type="signal peptide" evidence="1">
    <location>
        <begin position="1"/>
        <end position="22"/>
    </location>
</feature>
<proteinExistence type="predicted"/>
<accession>A0A0B7H0F9</accession>